<protein>
    <recommendedName>
        <fullName evidence="2">PKD/Chitinase domain-containing protein</fullName>
    </recommendedName>
</protein>
<proteinExistence type="predicted"/>
<keyword evidence="4" id="KW-1185">Reference proteome</keyword>
<dbReference type="InterPro" id="IPR035986">
    <property type="entry name" value="PKD_dom_sf"/>
</dbReference>
<dbReference type="Pfam" id="PF00801">
    <property type="entry name" value="PKD"/>
    <property type="match status" value="1"/>
</dbReference>
<dbReference type="NCBIfam" id="TIGR04131">
    <property type="entry name" value="Bac_Flav_CTERM"/>
    <property type="match status" value="1"/>
</dbReference>
<gene>
    <name evidence="3" type="ORF">EGT74_20825</name>
</gene>
<feature type="chain" id="PRO_5018023882" description="PKD/Chitinase domain-containing protein" evidence="1">
    <location>
        <begin position="23"/>
        <end position="562"/>
    </location>
</feature>
<dbReference type="SMART" id="SM00089">
    <property type="entry name" value="PKD"/>
    <property type="match status" value="2"/>
</dbReference>
<dbReference type="AlphaFoldDB" id="A0A3N4PWH7"/>
<feature type="signal peptide" evidence="1">
    <location>
        <begin position="1"/>
        <end position="22"/>
    </location>
</feature>
<dbReference type="InterPro" id="IPR000601">
    <property type="entry name" value="PKD_dom"/>
</dbReference>
<dbReference type="InterPro" id="IPR022409">
    <property type="entry name" value="PKD/Chitinase_dom"/>
</dbReference>
<feature type="domain" description="PKD/Chitinase" evidence="2">
    <location>
        <begin position="264"/>
        <end position="331"/>
    </location>
</feature>
<dbReference type="InterPro" id="IPR026341">
    <property type="entry name" value="T9SS_type_B"/>
</dbReference>
<organism evidence="3 4">
    <name type="scientific">Chitinophaga lutea</name>
    <dbReference type="NCBI Taxonomy" id="2488634"/>
    <lineage>
        <taxon>Bacteria</taxon>
        <taxon>Pseudomonadati</taxon>
        <taxon>Bacteroidota</taxon>
        <taxon>Chitinophagia</taxon>
        <taxon>Chitinophagales</taxon>
        <taxon>Chitinophagaceae</taxon>
        <taxon>Chitinophaga</taxon>
    </lineage>
</organism>
<dbReference type="EMBL" id="RPDH01000002">
    <property type="protein sequence ID" value="RPE09441.1"/>
    <property type="molecule type" value="Genomic_DNA"/>
</dbReference>
<evidence type="ECO:0000313" key="4">
    <source>
        <dbReference type="Proteomes" id="UP000278351"/>
    </source>
</evidence>
<dbReference type="Pfam" id="PF13585">
    <property type="entry name" value="CHU_C"/>
    <property type="match status" value="1"/>
</dbReference>
<dbReference type="SUPFAM" id="SSF49299">
    <property type="entry name" value="PKD domain"/>
    <property type="match status" value="1"/>
</dbReference>
<keyword evidence="1" id="KW-0732">Signal</keyword>
<name>A0A3N4PWH7_9BACT</name>
<dbReference type="InterPro" id="IPR013783">
    <property type="entry name" value="Ig-like_fold"/>
</dbReference>
<sequence length="562" mass="62199">MVPTKNLLIIILTILLAAPFTARSGAPSLLTNFTYNTTCTGEEVEFTITDPVNDIDSVKWYFVSPPLLPTDSSDLITGATHIYPAPGTYTVTLKVYRNGVEDITTVPITIVDRRGVDLGPVNLTLCENATHDLVVPYDAAAVYTWYFAEDTVVGTNVFTVTEPGTYYVAYNGCRELDSINIFHSLIPDIDLGPDRVLCNNELLTLDATAQNATYLWSTGETTPTIIANSSNVTTTYSVSVDVAGCGTYTDQVTLTFQGTPYPFSLGADTLLCAGETVTLNATRPEATSYRWNTGSRNPQITVNRGGAYSVFVTINGFCDVVDTMEVRYSRLRPFSLGNDTTMCYGNFLVLTADHGTGNYLWQDGSDQATYHVDSSGYYYVTVQIGRCVEKDTIRVDFQDSLRVTLGEDTTLCIGETLRLVPRGAGDNYKWQDSTSVANFLVTQPGIYAIVAQNVCNRATDSVTVYYQDCDCTVFLPNAFTPNGDGRNDYFRPVYRCQIGQYKLSIYNRWGEFIFHTTDPRVGWNGLYNGSPAAMNTYVWVLEYVDELNLKKYNKTGTITLIR</sequence>
<reference evidence="3 4" key="1">
    <citation type="submission" date="2018-11" db="EMBL/GenBank/DDBJ databases">
        <title>Chitinophaga lutea sp.nov., isolate from arsenic contaminated soil.</title>
        <authorList>
            <person name="Zong Y."/>
        </authorList>
    </citation>
    <scope>NUCLEOTIDE SEQUENCE [LARGE SCALE GENOMIC DNA]</scope>
    <source>
        <strain evidence="3 4">ZY74</strain>
    </source>
</reference>
<accession>A0A3N4PWH7</accession>
<dbReference type="Gene3D" id="2.60.40.10">
    <property type="entry name" value="Immunoglobulins"/>
    <property type="match status" value="1"/>
</dbReference>
<evidence type="ECO:0000313" key="3">
    <source>
        <dbReference type="EMBL" id="RPE09441.1"/>
    </source>
</evidence>
<dbReference type="OrthoDB" id="9765926at2"/>
<dbReference type="Proteomes" id="UP000278351">
    <property type="component" value="Unassembled WGS sequence"/>
</dbReference>
<evidence type="ECO:0000259" key="2">
    <source>
        <dbReference type="SMART" id="SM00089"/>
    </source>
</evidence>
<dbReference type="CDD" id="cd00146">
    <property type="entry name" value="PKD"/>
    <property type="match status" value="1"/>
</dbReference>
<feature type="domain" description="PKD/Chitinase" evidence="2">
    <location>
        <begin position="30"/>
        <end position="113"/>
    </location>
</feature>
<comment type="caution">
    <text evidence="3">The sequence shown here is derived from an EMBL/GenBank/DDBJ whole genome shotgun (WGS) entry which is preliminary data.</text>
</comment>
<evidence type="ECO:0000256" key="1">
    <source>
        <dbReference type="SAM" id="SignalP"/>
    </source>
</evidence>
<dbReference type="RefSeq" id="WP_123848437.1">
    <property type="nucleotide sequence ID" value="NZ_RPDH01000002.1"/>
</dbReference>